<name>A0A1Y2GZP5_9FUNG</name>
<reference evidence="2 3" key="1">
    <citation type="submission" date="2016-07" db="EMBL/GenBank/DDBJ databases">
        <title>Pervasive Adenine N6-methylation of Active Genes in Fungi.</title>
        <authorList>
            <consortium name="DOE Joint Genome Institute"/>
            <person name="Mondo S.J."/>
            <person name="Dannebaum R.O."/>
            <person name="Kuo R.C."/>
            <person name="Labutti K."/>
            <person name="Haridas S."/>
            <person name="Kuo A."/>
            <person name="Salamov A."/>
            <person name="Ahrendt S.R."/>
            <person name="Lipzen A."/>
            <person name="Sullivan W."/>
            <person name="Andreopoulos W.B."/>
            <person name="Clum A."/>
            <person name="Lindquist E."/>
            <person name="Daum C."/>
            <person name="Ramamoorthy G.K."/>
            <person name="Gryganskyi A."/>
            <person name="Culley D."/>
            <person name="Magnuson J.K."/>
            <person name="James T.Y."/>
            <person name="O'Malley M.A."/>
            <person name="Stajich J.E."/>
            <person name="Spatafora J.W."/>
            <person name="Visel A."/>
            <person name="Grigoriev I.V."/>
        </authorList>
    </citation>
    <scope>NUCLEOTIDE SEQUENCE [LARGE SCALE GENOMIC DNA]</scope>
    <source>
        <strain evidence="2 3">NRRL 3116</strain>
    </source>
</reference>
<keyword evidence="1" id="KW-0812">Transmembrane</keyword>
<dbReference type="RefSeq" id="XP_021884047.1">
    <property type="nucleotide sequence ID" value="XM_022023211.1"/>
</dbReference>
<dbReference type="AlphaFoldDB" id="A0A1Y2GZP5"/>
<evidence type="ECO:0000256" key="1">
    <source>
        <dbReference type="SAM" id="Phobius"/>
    </source>
</evidence>
<dbReference type="InParanoid" id="A0A1Y2GZP5"/>
<dbReference type="Proteomes" id="UP000193648">
    <property type="component" value="Unassembled WGS sequence"/>
</dbReference>
<protein>
    <submittedName>
        <fullName evidence="2">Uncharacterized protein</fullName>
    </submittedName>
</protein>
<dbReference type="EMBL" id="MCFF01000007">
    <property type="protein sequence ID" value="ORZ26282.1"/>
    <property type="molecule type" value="Genomic_DNA"/>
</dbReference>
<gene>
    <name evidence="2" type="ORF">BCR41DRAFT_348049</name>
</gene>
<sequence>MSECLCFFAVDRFKNGFPLCFAHFIFFYPPLFYYFIDGDCHVLLCCAIHFPPALMCFSSPISFPVVFLIKASIIINYLFVLFVHLFNVRPSIFPCSHVLLQQ</sequence>
<keyword evidence="3" id="KW-1185">Reference proteome</keyword>
<keyword evidence="1" id="KW-1133">Transmembrane helix</keyword>
<dbReference type="GeneID" id="33565055"/>
<evidence type="ECO:0000313" key="3">
    <source>
        <dbReference type="Proteomes" id="UP000193648"/>
    </source>
</evidence>
<keyword evidence="1" id="KW-0472">Membrane</keyword>
<organism evidence="2 3">
    <name type="scientific">Lobosporangium transversale</name>
    <dbReference type="NCBI Taxonomy" id="64571"/>
    <lineage>
        <taxon>Eukaryota</taxon>
        <taxon>Fungi</taxon>
        <taxon>Fungi incertae sedis</taxon>
        <taxon>Mucoromycota</taxon>
        <taxon>Mortierellomycotina</taxon>
        <taxon>Mortierellomycetes</taxon>
        <taxon>Mortierellales</taxon>
        <taxon>Mortierellaceae</taxon>
        <taxon>Lobosporangium</taxon>
    </lineage>
</organism>
<feature type="transmembrane region" description="Helical" evidence="1">
    <location>
        <begin position="67"/>
        <end position="86"/>
    </location>
</feature>
<evidence type="ECO:0000313" key="2">
    <source>
        <dbReference type="EMBL" id="ORZ26282.1"/>
    </source>
</evidence>
<proteinExistence type="predicted"/>
<accession>A0A1Y2GZP5</accession>
<feature type="transmembrane region" description="Helical" evidence="1">
    <location>
        <begin position="16"/>
        <end position="35"/>
    </location>
</feature>
<comment type="caution">
    <text evidence="2">The sequence shown here is derived from an EMBL/GenBank/DDBJ whole genome shotgun (WGS) entry which is preliminary data.</text>
</comment>